<keyword evidence="2" id="KW-1185">Reference proteome</keyword>
<sequence>TLTASSAALLSCRRTTFFRSSSVLTNQTIILAHPSHPGLQLLNLLLASFHGDLLRFIQTVLQVFDSLLHVLLHAFQVSAGVLLFLQLLCHHGRISNGLLGLILTLQGVDGPLQFAFNVRFDLIEL</sequence>
<dbReference type="InParanoid" id="A0A3B5JUV1"/>
<accession>A0A3B5JUV1</accession>
<proteinExistence type="predicted"/>
<dbReference type="Ensembl" id="ENSTRUT00000058162.2">
    <property type="protein sequence ID" value="ENSTRUP00000048183.2"/>
    <property type="gene ID" value="ENSTRUG00000024658.2"/>
</dbReference>
<reference evidence="1" key="2">
    <citation type="submission" date="2025-08" db="UniProtKB">
        <authorList>
            <consortium name="Ensembl"/>
        </authorList>
    </citation>
    <scope>IDENTIFICATION</scope>
</reference>
<evidence type="ECO:0000313" key="1">
    <source>
        <dbReference type="Ensembl" id="ENSTRUP00000048183.2"/>
    </source>
</evidence>
<organism evidence="1 2">
    <name type="scientific">Takifugu rubripes</name>
    <name type="common">Japanese pufferfish</name>
    <name type="synonym">Fugu rubripes</name>
    <dbReference type="NCBI Taxonomy" id="31033"/>
    <lineage>
        <taxon>Eukaryota</taxon>
        <taxon>Metazoa</taxon>
        <taxon>Chordata</taxon>
        <taxon>Craniata</taxon>
        <taxon>Vertebrata</taxon>
        <taxon>Euteleostomi</taxon>
        <taxon>Actinopterygii</taxon>
        <taxon>Neopterygii</taxon>
        <taxon>Teleostei</taxon>
        <taxon>Neoteleostei</taxon>
        <taxon>Acanthomorphata</taxon>
        <taxon>Eupercaria</taxon>
        <taxon>Tetraodontiformes</taxon>
        <taxon>Tetradontoidea</taxon>
        <taxon>Tetraodontidae</taxon>
        <taxon>Takifugu</taxon>
    </lineage>
</organism>
<name>A0A3B5JUV1_TAKRU</name>
<reference evidence="1 2" key="1">
    <citation type="journal article" date="2011" name="Genome Biol. Evol.">
        <title>Integration of the genetic map and genome assembly of fugu facilitates insights into distinct features of genome evolution in teleosts and mammals.</title>
        <authorList>
            <person name="Kai W."/>
            <person name="Kikuchi K."/>
            <person name="Tohari S."/>
            <person name="Chew A.K."/>
            <person name="Tay A."/>
            <person name="Fujiwara A."/>
            <person name="Hosoya S."/>
            <person name="Suetake H."/>
            <person name="Naruse K."/>
            <person name="Brenner S."/>
            <person name="Suzuki Y."/>
            <person name="Venkatesh B."/>
        </authorList>
    </citation>
    <scope>NUCLEOTIDE SEQUENCE [LARGE SCALE GENOMIC DNA]</scope>
</reference>
<dbReference type="GeneTree" id="ENSGT01150000287408"/>
<protein>
    <submittedName>
        <fullName evidence="1">Uncharacterized protein</fullName>
    </submittedName>
</protein>
<reference evidence="1" key="3">
    <citation type="submission" date="2025-09" db="UniProtKB">
        <authorList>
            <consortium name="Ensembl"/>
        </authorList>
    </citation>
    <scope>IDENTIFICATION</scope>
</reference>
<dbReference type="Proteomes" id="UP000005226">
    <property type="component" value="Chromosome 22"/>
</dbReference>
<dbReference type="AlphaFoldDB" id="A0A3B5JUV1"/>
<evidence type="ECO:0000313" key="2">
    <source>
        <dbReference type="Proteomes" id="UP000005226"/>
    </source>
</evidence>